<evidence type="ECO:0000313" key="2">
    <source>
        <dbReference type="EMBL" id="PJE28073.1"/>
    </source>
</evidence>
<protein>
    <submittedName>
        <fullName evidence="2">ABC transporter permease</fullName>
    </submittedName>
</protein>
<proteinExistence type="predicted"/>
<evidence type="ECO:0000313" key="3">
    <source>
        <dbReference type="Proteomes" id="UP000231553"/>
    </source>
</evidence>
<dbReference type="EMBL" id="PGTB01000410">
    <property type="protein sequence ID" value="PJE28073.1"/>
    <property type="molecule type" value="Genomic_DNA"/>
</dbReference>
<feature type="transmembrane region" description="Helical" evidence="1">
    <location>
        <begin position="16"/>
        <end position="38"/>
    </location>
</feature>
<sequence>MLIVQLAWRDLLRDRFFLLCNVAVMVGILVPLLVLFGVKNGVYQALIGEMLANPANLQIDTAGNATLSEAEIAPLRDWPEIAFMTPKIRAQFDYINVRATEGRRMRAALLIPTGAGDPTLPSGAELAEGAVAISAQL</sequence>
<feature type="non-terminal residue" evidence="2">
    <location>
        <position position="137"/>
    </location>
</feature>
<gene>
    <name evidence="2" type="ORF">CVM52_26285</name>
</gene>
<keyword evidence="1" id="KW-0472">Membrane</keyword>
<keyword evidence="1" id="KW-0812">Transmembrane</keyword>
<reference evidence="2 3" key="1">
    <citation type="journal article" date="2018" name="Int. J. Syst. Evol. Microbiol.">
        <title>Pseudooceanicola lipolyticus sp. nov., a marine alphaproteobacterium, reclassification of Oceanicola flagellatus as Pseudooceanicola flagellatus comb. nov. and emended description of the genus Pseudooceanicola.</title>
        <authorList>
            <person name="Huang M.-M."/>
            <person name="Guo L.-L."/>
            <person name="Wu Y.-H."/>
            <person name="Lai Q.-L."/>
            <person name="Shao Z.-Z."/>
            <person name="Wang C.-S."/>
            <person name="Wu M."/>
            <person name="Xu X.-W."/>
        </authorList>
    </citation>
    <scope>NUCLEOTIDE SEQUENCE [LARGE SCALE GENOMIC DNA]</scope>
    <source>
        <strain evidence="2 3">157</strain>
    </source>
</reference>
<name>A0A2M8IT01_9RHOB</name>
<dbReference type="AlphaFoldDB" id="A0A2M8IT01"/>
<comment type="caution">
    <text evidence="2">The sequence shown here is derived from an EMBL/GenBank/DDBJ whole genome shotgun (WGS) entry which is preliminary data.</text>
</comment>
<organism evidence="2 3">
    <name type="scientific">Pseudooceanicola lipolyticus</name>
    <dbReference type="NCBI Taxonomy" id="2029104"/>
    <lineage>
        <taxon>Bacteria</taxon>
        <taxon>Pseudomonadati</taxon>
        <taxon>Pseudomonadota</taxon>
        <taxon>Alphaproteobacteria</taxon>
        <taxon>Rhodobacterales</taxon>
        <taxon>Paracoccaceae</taxon>
        <taxon>Pseudooceanicola</taxon>
    </lineage>
</organism>
<evidence type="ECO:0000256" key="1">
    <source>
        <dbReference type="SAM" id="Phobius"/>
    </source>
</evidence>
<accession>A0A2M8IT01</accession>
<dbReference type="Proteomes" id="UP000231553">
    <property type="component" value="Unassembled WGS sequence"/>
</dbReference>
<keyword evidence="1" id="KW-1133">Transmembrane helix</keyword>
<keyword evidence="3" id="KW-1185">Reference proteome</keyword>